<dbReference type="EMBL" id="CAADRA010000003">
    <property type="protein sequence ID" value="VFT77312.1"/>
    <property type="molecule type" value="Genomic_DNA"/>
</dbReference>
<protein>
    <submittedName>
        <fullName evidence="4">Aste57867_86 protein</fullName>
    </submittedName>
</protein>
<gene>
    <name evidence="4" type="primary">Aste57867_86</name>
    <name evidence="3" type="ORF">As57867_000086</name>
    <name evidence="4" type="ORF">ASTE57867_86</name>
</gene>
<accession>A0A485K4B5</accession>
<feature type="compositionally biased region" description="Low complexity" evidence="1">
    <location>
        <begin position="92"/>
        <end position="112"/>
    </location>
</feature>
<feature type="compositionally biased region" description="Polar residues" evidence="1">
    <location>
        <begin position="128"/>
        <end position="140"/>
    </location>
</feature>
<evidence type="ECO:0000256" key="1">
    <source>
        <dbReference type="SAM" id="MobiDB-lite"/>
    </source>
</evidence>
<feature type="region of interest" description="Disordered" evidence="1">
    <location>
        <begin position="92"/>
        <end position="140"/>
    </location>
</feature>
<organism evidence="4 5">
    <name type="scientific">Aphanomyces stellatus</name>
    <dbReference type="NCBI Taxonomy" id="120398"/>
    <lineage>
        <taxon>Eukaryota</taxon>
        <taxon>Sar</taxon>
        <taxon>Stramenopiles</taxon>
        <taxon>Oomycota</taxon>
        <taxon>Saprolegniomycetes</taxon>
        <taxon>Saprolegniales</taxon>
        <taxon>Verrucalvaceae</taxon>
        <taxon>Aphanomyces</taxon>
    </lineage>
</organism>
<name>A0A485K4B5_9STRA</name>
<reference evidence="4 5" key="1">
    <citation type="submission" date="2019-03" db="EMBL/GenBank/DDBJ databases">
        <authorList>
            <person name="Gaulin E."/>
            <person name="Dumas B."/>
        </authorList>
    </citation>
    <scope>NUCLEOTIDE SEQUENCE [LARGE SCALE GENOMIC DNA]</scope>
    <source>
        <strain evidence="4">CBS 568.67</strain>
    </source>
</reference>
<dbReference type="EMBL" id="VJMH01000003">
    <property type="protein sequence ID" value="KAF0720744.1"/>
    <property type="molecule type" value="Genomic_DNA"/>
</dbReference>
<keyword evidence="5" id="KW-1185">Reference proteome</keyword>
<feature type="signal peptide" evidence="2">
    <location>
        <begin position="1"/>
        <end position="20"/>
    </location>
</feature>
<dbReference type="AlphaFoldDB" id="A0A485K4B5"/>
<keyword evidence="2" id="KW-0732">Signal</keyword>
<sequence length="182" mass="19411">MRCRISLLPAISVLVQSTCTAPSDCDRGFQCLYAPHDRLTCTCECTSLDIDGPMLRRPCSVDAQCPSGQVCFMGQSWAGFCIMHIQPANPLSQPANPPNQSANSPSQSSSPSKATKRRPVVATPGHQDVQTSPTVSGNATSSEKQWGYEVVYGVGASVLVGMALTGTAIAQYTRRLTYEPVV</sequence>
<dbReference type="Proteomes" id="UP000332933">
    <property type="component" value="Unassembled WGS sequence"/>
</dbReference>
<evidence type="ECO:0000313" key="5">
    <source>
        <dbReference type="Proteomes" id="UP000332933"/>
    </source>
</evidence>
<evidence type="ECO:0000313" key="4">
    <source>
        <dbReference type="EMBL" id="VFT77312.1"/>
    </source>
</evidence>
<evidence type="ECO:0000256" key="2">
    <source>
        <dbReference type="SAM" id="SignalP"/>
    </source>
</evidence>
<evidence type="ECO:0000313" key="3">
    <source>
        <dbReference type="EMBL" id="KAF0720744.1"/>
    </source>
</evidence>
<proteinExistence type="predicted"/>
<reference evidence="3" key="2">
    <citation type="submission" date="2019-06" db="EMBL/GenBank/DDBJ databases">
        <title>Genomics analysis of Aphanomyces spp. identifies a new class of oomycete effector associated with host adaptation.</title>
        <authorList>
            <person name="Gaulin E."/>
        </authorList>
    </citation>
    <scope>NUCLEOTIDE SEQUENCE</scope>
    <source>
        <strain evidence="3">CBS 578.67</strain>
    </source>
</reference>
<feature type="chain" id="PRO_5036115864" evidence="2">
    <location>
        <begin position="21"/>
        <end position="182"/>
    </location>
</feature>